<organism evidence="1 2">
    <name type="scientific">Catharanthus roseus</name>
    <name type="common">Madagascar periwinkle</name>
    <name type="synonym">Vinca rosea</name>
    <dbReference type="NCBI Taxonomy" id="4058"/>
    <lineage>
        <taxon>Eukaryota</taxon>
        <taxon>Viridiplantae</taxon>
        <taxon>Streptophyta</taxon>
        <taxon>Embryophyta</taxon>
        <taxon>Tracheophyta</taxon>
        <taxon>Spermatophyta</taxon>
        <taxon>Magnoliopsida</taxon>
        <taxon>eudicotyledons</taxon>
        <taxon>Gunneridae</taxon>
        <taxon>Pentapetalae</taxon>
        <taxon>asterids</taxon>
        <taxon>lamiids</taxon>
        <taxon>Gentianales</taxon>
        <taxon>Apocynaceae</taxon>
        <taxon>Rauvolfioideae</taxon>
        <taxon>Vinceae</taxon>
        <taxon>Catharanthinae</taxon>
        <taxon>Catharanthus</taxon>
    </lineage>
</organism>
<keyword evidence="2" id="KW-1185">Reference proteome</keyword>
<name>A0ACC0B6F8_CATRO</name>
<sequence>MDISGGCICEQMLPEEEGAAPASVDAEGMDTLIAGGSLIEAAGQQITELREEISRLDVFTAMLEAELVQGFSGQCPRRAGVPATRYEDALRVTFAVFRLCGMTKDWWLRDSEAQTLKNQPWTWIDFQEEFKREYIPRWRQFVKGLRVELLRALAPLPVMGFAVAVEATTRTEMVDQAVTQRKVVVGSATTPYKRPVQGP</sequence>
<dbReference type="Proteomes" id="UP001060085">
    <property type="component" value="Linkage Group LG04"/>
</dbReference>
<proteinExistence type="predicted"/>
<gene>
    <name evidence="1" type="ORF">M9H77_18067</name>
</gene>
<evidence type="ECO:0000313" key="1">
    <source>
        <dbReference type="EMBL" id="KAI5668214.1"/>
    </source>
</evidence>
<comment type="caution">
    <text evidence="1">The sequence shown here is derived from an EMBL/GenBank/DDBJ whole genome shotgun (WGS) entry which is preliminary data.</text>
</comment>
<reference evidence="2" key="1">
    <citation type="journal article" date="2023" name="Nat. Plants">
        <title>Single-cell RNA sequencing provides a high-resolution roadmap for understanding the multicellular compartmentation of specialized metabolism.</title>
        <authorList>
            <person name="Sun S."/>
            <person name="Shen X."/>
            <person name="Li Y."/>
            <person name="Li Y."/>
            <person name="Wang S."/>
            <person name="Li R."/>
            <person name="Zhang H."/>
            <person name="Shen G."/>
            <person name="Guo B."/>
            <person name="Wei J."/>
            <person name="Xu J."/>
            <person name="St-Pierre B."/>
            <person name="Chen S."/>
            <person name="Sun C."/>
        </authorList>
    </citation>
    <scope>NUCLEOTIDE SEQUENCE [LARGE SCALE GENOMIC DNA]</scope>
</reference>
<evidence type="ECO:0000313" key="2">
    <source>
        <dbReference type="Proteomes" id="UP001060085"/>
    </source>
</evidence>
<dbReference type="EMBL" id="CM044704">
    <property type="protein sequence ID" value="KAI5668214.1"/>
    <property type="molecule type" value="Genomic_DNA"/>
</dbReference>
<accession>A0ACC0B6F8</accession>
<protein>
    <submittedName>
        <fullName evidence="1">Uncharacterized protein</fullName>
    </submittedName>
</protein>